<keyword evidence="5" id="KW-0238">DNA-binding</keyword>
<dbReference type="PANTHER" id="PTHR10169">
    <property type="entry name" value="DNA TOPOISOMERASE/GYRASE"/>
    <property type="match status" value="1"/>
</dbReference>
<proteinExistence type="predicted"/>
<dbReference type="GO" id="GO:0003677">
    <property type="term" value="F:DNA binding"/>
    <property type="evidence" value="ECO:0007669"/>
    <property type="project" value="UniProtKB-KW"/>
</dbReference>
<keyword evidence="4" id="KW-0799">Topoisomerase</keyword>
<dbReference type="InterPro" id="IPR036890">
    <property type="entry name" value="HATPase_C_sf"/>
</dbReference>
<dbReference type="AlphaFoldDB" id="A0A6C0KHT2"/>
<comment type="cofactor">
    <cofactor evidence="2">
        <name>Mg(2+)</name>
        <dbReference type="ChEBI" id="CHEBI:18420"/>
    </cofactor>
</comment>
<reference evidence="7" key="1">
    <citation type="journal article" date="2020" name="Nature">
        <title>Giant virus diversity and host interactions through global metagenomics.</title>
        <authorList>
            <person name="Schulz F."/>
            <person name="Roux S."/>
            <person name="Paez-Espino D."/>
            <person name="Jungbluth S."/>
            <person name="Walsh D.A."/>
            <person name="Denef V.J."/>
            <person name="McMahon K.D."/>
            <person name="Konstantinidis K.T."/>
            <person name="Eloe-Fadrosh E.A."/>
            <person name="Kyrpides N.C."/>
            <person name="Woyke T."/>
        </authorList>
    </citation>
    <scope>NUCLEOTIDE SEQUENCE</scope>
    <source>
        <strain evidence="7">GVMAG-S-3300012000-53</strain>
    </source>
</reference>
<accession>A0A6C0KHT2</accession>
<dbReference type="EC" id="5.6.2.2" evidence="3"/>
<keyword evidence="6" id="KW-0413">Isomerase</keyword>
<name>A0A6C0KHT2_9ZZZZ</name>
<evidence type="ECO:0000256" key="5">
    <source>
        <dbReference type="ARBA" id="ARBA00023125"/>
    </source>
</evidence>
<dbReference type="GO" id="GO:0000819">
    <property type="term" value="P:sister chromatid segregation"/>
    <property type="evidence" value="ECO:0007669"/>
    <property type="project" value="TreeGrafter"/>
</dbReference>
<evidence type="ECO:0000256" key="3">
    <source>
        <dbReference type="ARBA" id="ARBA00012895"/>
    </source>
</evidence>
<evidence type="ECO:0000256" key="1">
    <source>
        <dbReference type="ARBA" id="ARBA00000185"/>
    </source>
</evidence>
<dbReference type="GO" id="GO:0005634">
    <property type="term" value="C:nucleus"/>
    <property type="evidence" value="ECO:0007669"/>
    <property type="project" value="TreeGrafter"/>
</dbReference>
<dbReference type="SUPFAM" id="SSF55874">
    <property type="entry name" value="ATPase domain of HSP90 chaperone/DNA topoisomerase II/histidine kinase"/>
    <property type="match status" value="1"/>
</dbReference>
<evidence type="ECO:0000313" key="7">
    <source>
        <dbReference type="EMBL" id="QHU16716.1"/>
    </source>
</evidence>
<protein>
    <recommendedName>
        <fullName evidence="3">DNA topoisomerase (ATP-hydrolyzing)</fullName>
        <ecNumber evidence="3">5.6.2.2</ecNumber>
    </recommendedName>
</protein>
<dbReference type="Gene3D" id="3.30.565.10">
    <property type="entry name" value="Histidine kinase-like ATPase, C-terminal domain"/>
    <property type="match status" value="1"/>
</dbReference>
<dbReference type="PANTHER" id="PTHR10169:SF38">
    <property type="entry name" value="DNA TOPOISOMERASE 2"/>
    <property type="match status" value="1"/>
</dbReference>
<evidence type="ECO:0000256" key="6">
    <source>
        <dbReference type="ARBA" id="ARBA00023235"/>
    </source>
</evidence>
<evidence type="ECO:0000256" key="4">
    <source>
        <dbReference type="ARBA" id="ARBA00023029"/>
    </source>
</evidence>
<organism evidence="7">
    <name type="scientific">viral metagenome</name>
    <dbReference type="NCBI Taxonomy" id="1070528"/>
    <lineage>
        <taxon>unclassified sequences</taxon>
        <taxon>metagenomes</taxon>
        <taxon>organismal metagenomes</taxon>
    </lineage>
</organism>
<evidence type="ECO:0000256" key="2">
    <source>
        <dbReference type="ARBA" id="ARBA00001946"/>
    </source>
</evidence>
<dbReference type="InterPro" id="IPR050634">
    <property type="entry name" value="DNA_Topoisomerase_II"/>
</dbReference>
<dbReference type="GO" id="GO:0003918">
    <property type="term" value="F:DNA topoisomerase type II (double strand cut, ATP-hydrolyzing) activity"/>
    <property type="evidence" value="ECO:0007669"/>
    <property type="project" value="UniProtKB-EC"/>
</dbReference>
<comment type="catalytic activity">
    <reaction evidence="1">
        <text>ATP-dependent breakage, passage and rejoining of double-stranded DNA.</text>
        <dbReference type="EC" id="5.6.2.2"/>
    </reaction>
</comment>
<sequence>MTSDETLALQYQKKTDKQHILDNPDTYIGSVENVDADMWVFDDASQKIALKTIEYIPGLYKLFDEGIVNCRDHVIRMIQSTMLEKKFVTHIDIDITEDGTITLTNDGNGIDIAKHPEYDVWIPEMIFGHLRTSTNYNKDEKKIVGGKNGFGFRK</sequence>
<dbReference type="EMBL" id="MN740888">
    <property type="protein sequence ID" value="QHU16716.1"/>
    <property type="molecule type" value="Genomic_DNA"/>
</dbReference>
<dbReference type="PRINTS" id="PR00418">
    <property type="entry name" value="TPI2FAMILY"/>
</dbReference>
<dbReference type="GO" id="GO:0000712">
    <property type="term" value="P:resolution of meiotic recombination intermediates"/>
    <property type="evidence" value="ECO:0007669"/>
    <property type="project" value="TreeGrafter"/>
</dbReference>